<dbReference type="EMBL" id="LAZR01059382">
    <property type="protein sequence ID" value="KKK67912.1"/>
    <property type="molecule type" value="Genomic_DNA"/>
</dbReference>
<proteinExistence type="predicted"/>
<organism evidence="2">
    <name type="scientific">marine sediment metagenome</name>
    <dbReference type="NCBI Taxonomy" id="412755"/>
    <lineage>
        <taxon>unclassified sequences</taxon>
        <taxon>metagenomes</taxon>
        <taxon>ecological metagenomes</taxon>
    </lineage>
</organism>
<accession>A0A0F8XFJ6</accession>
<dbReference type="AlphaFoldDB" id="A0A0F8XFJ6"/>
<sequence>RGDVLVVVKLHKQHTSVVMTVPKLICKALSLSAGDYVIMSDEFRKGTVVLSKFKREDIKNGSGKGNSDRKNKGRRT</sequence>
<gene>
    <name evidence="2" type="ORF">LCGC14_2949310</name>
</gene>
<name>A0A0F8XFJ6_9ZZZZ</name>
<evidence type="ECO:0008006" key="3">
    <source>
        <dbReference type="Google" id="ProtNLM"/>
    </source>
</evidence>
<feature type="non-terminal residue" evidence="2">
    <location>
        <position position="1"/>
    </location>
</feature>
<evidence type="ECO:0000313" key="2">
    <source>
        <dbReference type="EMBL" id="KKK67912.1"/>
    </source>
</evidence>
<protein>
    <recommendedName>
        <fullName evidence="3">SpoVT-AbrB domain-containing protein</fullName>
    </recommendedName>
</protein>
<comment type="caution">
    <text evidence="2">The sequence shown here is derived from an EMBL/GenBank/DDBJ whole genome shotgun (WGS) entry which is preliminary data.</text>
</comment>
<evidence type="ECO:0000256" key="1">
    <source>
        <dbReference type="SAM" id="MobiDB-lite"/>
    </source>
</evidence>
<feature type="region of interest" description="Disordered" evidence="1">
    <location>
        <begin position="57"/>
        <end position="76"/>
    </location>
</feature>
<reference evidence="2" key="1">
    <citation type="journal article" date="2015" name="Nature">
        <title>Complex archaea that bridge the gap between prokaryotes and eukaryotes.</title>
        <authorList>
            <person name="Spang A."/>
            <person name="Saw J.H."/>
            <person name="Jorgensen S.L."/>
            <person name="Zaremba-Niedzwiedzka K."/>
            <person name="Martijn J."/>
            <person name="Lind A.E."/>
            <person name="van Eijk R."/>
            <person name="Schleper C."/>
            <person name="Guy L."/>
            <person name="Ettema T.J."/>
        </authorList>
    </citation>
    <scope>NUCLEOTIDE SEQUENCE</scope>
</reference>